<feature type="transmembrane region" description="Helical" evidence="1">
    <location>
        <begin position="12"/>
        <end position="28"/>
    </location>
</feature>
<gene>
    <name evidence="2" type="ORF">QJ522_20365</name>
</gene>
<sequence>MAIQTGQRRVHWGWLLLLSIPVATFAFVEKRSGTALTFTLRKHIDTPAWILAVGSISSLFAVVIAPWAAYKSDHIFTLLGRRKTLIAVGFVLLAVSLVHVPEASSLWLLILLILVYQFAVDLGYTGPWDPLYFDIVPKAQRGRGGIINRYASIGARFVFMFFLIGRFDEPIGARKTASALSASRWATLTGEQVIYFSAALLVLVSLGVILIFVKERRPPEQKRERTTLPQYLRQMFLVRENRLLCILVVGFVLMSTQLMNLRPLLITEQFGYSKQMFGNMHGVTMLINTVLVLPLLIVFIDRVDKFKLFAVCILLSTLHPAVFWVYVKYFAPGGVPPVSAIIAFNVADSVFDRTALLALWPFLFDLVDPAKKGFMHSGFLIVAGGAKFVNTNLMGLWVQLVYVLTGRPAQTDYMSCYLYIFLVGVIGCVGTMLFAEHRRRLASPSAALPQASAGGVLEPS</sequence>
<dbReference type="Gene3D" id="1.20.1250.20">
    <property type="entry name" value="MFS general substrate transporter like domains"/>
    <property type="match status" value="1"/>
</dbReference>
<feature type="transmembrane region" description="Helical" evidence="1">
    <location>
        <begin position="280"/>
        <end position="299"/>
    </location>
</feature>
<feature type="transmembrane region" description="Helical" evidence="1">
    <location>
        <begin position="48"/>
        <end position="70"/>
    </location>
</feature>
<accession>A0AAW6U621</accession>
<reference evidence="2" key="1">
    <citation type="submission" date="2023-05" db="EMBL/GenBank/DDBJ databases">
        <title>Anaerotaeda fermentans gen. nov., sp. nov., a novel anaerobic planctomycete of the new family within the order Sedimentisphaerales isolated from Taman Peninsula, Russia.</title>
        <authorList>
            <person name="Khomyakova M.A."/>
            <person name="Merkel A.Y."/>
            <person name="Slobodkin A.I."/>
        </authorList>
    </citation>
    <scope>NUCLEOTIDE SEQUENCE</scope>
    <source>
        <strain evidence="2">M17dextr</strain>
    </source>
</reference>
<dbReference type="SUPFAM" id="SSF103473">
    <property type="entry name" value="MFS general substrate transporter"/>
    <property type="match status" value="1"/>
</dbReference>
<keyword evidence="3" id="KW-1185">Reference proteome</keyword>
<dbReference type="AlphaFoldDB" id="A0AAW6U621"/>
<dbReference type="InterPro" id="IPR036259">
    <property type="entry name" value="MFS_trans_sf"/>
</dbReference>
<evidence type="ECO:0000313" key="3">
    <source>
        <dbReference type="Proteomes" id="UP001431776"/>
    </source>
</evidence>
<dbReference type="Proteomes" id="UP001431776">
    <property type="component" value="Unassembled WGS sequence"/>
</dbReference>
<evidence type="ECO:0008006" key="4">
    <source>
        <dbReference type="Google" id="ProtNLM"/>
    </source>
</evidence>
<dbReference type="EMBL" id="JASCXX010000035">
    <property type="protein sequence ID" value="MDI6451428.1"/>
    <property type="molecule type" value="Genomic_DNA"/>
</dbReference>
<dbReference type="PANTHER" id="PTHR23528">
    <property type="match status" value="1"/>
</dbReference>
<feature type="transmembrane region" description="Helical" evidence="1">
    <location>
        <begin position="193"/>
        <end position="213"/>
    </location>
</feature>
<protein>
    <recommendedName>
        <fullName evidence="4">MFS transporter</fullName>
    </recommendedName>
</protein>
<evidence type="ECO:0000313" key="2">
    <source>
        <dbReference type="EMBL" id="MDI6451428.1"/>
    </source>
</evidence>
<feature type="transmembrane region" description="Helical" evidence="1">
    <location>
        <begin position="379"/>
        <end position="405"/>
    </location>
</feature>
<feature type="transmembrane region" description="Helical" evidence="1">
    <location>
        <begin position="106"/>
        <end position="125"/>
    </location>
</feature>
<feature type="transmembrane region" description="Helical" evidence="1">
    <location>
        <begin position="306"/>
        <end position="327"/>
    </location>
</feature>
<dbReference type="RefSeq" id="WP_349246833.1">
    <property type="nucleotide sequence ID" value="NZ_JASCXX010000035.1"/>
</dbReference>
<name>A0AAW6U621_9BACT</name>
<feature type="transmembrane region" description="Helical" evidence="1">
    <location>
        <begin position="243"/>
        <end position="260"/>
    </location>
</feature>
<evidence type="ECO:0000256" key="1">
    <source>
        <dbReference type="SAM" id="Phobius"/>
    </source>
</evidence>
<keyword evidence="1" id="KW-0472">Membrane</keyword>
<proteinExistence type="predicted"/>
<comment type="caution">
    <text evidence="2">The sequence shown here is derived from an EMBL/GenBank/DDBJ whole genome shotgun (WGS) entry which is preliminary data.</text>
</comment>
<keyword evidence="1" id="KW-0812">Transmembrane</keyword>
<feature type="transmembrane region" description="Helical" evidence="1">
    <location>
        <begin position="82"/>
        <end position="100"/>
    </location>
</feature>
<organism evidence="2 3">
    <name type="scientific">Anaerobaca lacustris</name>
    <dbReference type="NCBI Taxonomy" id="3044600"/>
    <lineage>
        <taxon>Bacteria</taxon>
        <taxon>Pseudomonadati</taxon>
        <taxon>Planctomycetota</taxon>
        <taxon>Phycisphaerae</taxon>
        <taxon>Sedimentisphaerales</taxon>
        <taxon>Anaerobacaceae</taxon>
        <taxon>Anaerobaca</taxon>
    </lineage>
</organism>
<dbReference type="PANTHER" id="PTHR23528:SF1">
    <property type="entry name" value="MAJOR FACILITATOR SUPERFAMILY (MFS) PROFILE DOMAIN-CONTAINING PROTEIN"/>
    <property type="match status" value="1"/>
</dbReference>
<feature type="transmembrane region" description="Helical" evidence="1">
    <location>
        <begin position="417"/>
        <end position="435"/>
    </location>
</feature>
<keyword evidence="1" id="KW-1133">Transmembrane helix</keyword>